<dbReference type="CDD" id="cd06850">
    <property type="entry name" value="biotinyl_domain"/>
    <property type="match status" value="1"/>
</dbReference>
<accession>A0A1W9S1A5</accession>
<evidence type="ECO:0000256" key="7">
    <source>
        <dbReference type="ARBA" id="ARBA00023267"/>
    </source>
</evidence>
<dbReference type="InterPro" id="IPR050709">
    <property type="entry name" value="Biotin_Carboxyl_Carrier/Decarb"/>
</dbReference>
<dbReference type="Gene3D" id="2.40.50.100">
    <property type="match status" value="1"/>
</dbReference>
<reference evidence="11" key="1">
    <citation type="submission" date="2017-03" db="EMBL/GenBank/DDBJ databases">
        <title>Novel pathways for hydrocarbon cycling and metabolic interdependencies in hydrothermal sediment communities.</title>
        <authorList>
            <person name="Dombrowski N."/>
            <person name="Seitz K."/>
            <person name="Teske A."/>
            <person name="Baker B."/>
        </authorList>
    </citation>
    <scope>NUCLEOTIDE SEQUENCE [LARGE SCALE GENOMIC DNA]</scope>
</reference>
<dbReference type="InterPro" id="IPR001882">
    <property type="entry name" value="Biotin_BS"/>
</dbReference>
<dbReference type="PROSITE" id="PS50968">
    <property type="entry name" value="BIOTINYL_LIPOYL"/>
    <property type="match status" value="1"/>
</dbReference>
<dbReference type="SUPFAM" id="SSF51230">
    <property type="entry name" value="Single hybrid motif"/>
    <property type="match status" value="1"/>
</dbReference>
<evidence type="ECO:0000256" key="6">
    <source>
        <dbReference type="ARBA" id="ARBA00023160"/>
    </source>
</evidence>
<evidence type="ECO:0000313" key="11">
    <source>
        <dbReference type="Proteomes" id="UP000192611"/>
    </source>
</evidence>
<organism evidence="10 11">
    <name type="scientific">Candidatus Coatesbacteria bacterium 4484_99</name>
    <dbReference type="NCBI Taxonomy" id="1970774"/>
    <lineage>
        <taxon>Bacteria</taxon>
        <taxon>Candidatus Coatesiibacteriota</taxon>
    </lineage>
</organism>
<keyword evidence="7 8" id="KW-0092">Biotin</keyword>
<protein>
    <recommendedName>
        <fullName evidence="2 8">Biotin carboxyl carrier protein of acetyl-CoA carboxylase</fullName>
    </recommendedName>
</protein>
<dbReference type="InterPro" id="IPR000089">
    <property type="entry name" value="Biotin_lipoyl"/>
</dbReference>
<dbReference type="PANTHER" id="PTHR45266:SF3">
    <property type="entry name" value="OXALOACETATE DECARBOXYLASE ALPHA CHAIN"/>
    <property type="match status" value="1"/>
</dbReference>
<keyword evidence="6 8" id="KW-0275">Fatty acid biosynthesis</keyword>
<dbReference type="FunFam" id="2.40.50.100:FF:000003">
    <property type="entry name" value="Acetyl-CoA carboxylase biotin carboxyl carrier protein"/>
    <property type="match status" value="1"/>
</dbReference>
<dbReference type="AlphaFoldDB" id="A0A1W9S1A5"/>
<evidence type="ECO:0000256" key="8">
    <source>
        <dbReference type="RuleBase" id="RU364072"/>
    </source>
</evidence>
<dbReference type="PRINTS" id="PR01071">
    <property type="entry name" value="ACOABIOTINCC"/>
</dbReference>
<dbReference type="GO" id="GO:0003989">
    <property type="term" value="F:acetyl-CoA carboxylase activity"/>
    <property type="evidence" value="ECO:0007669"/>
    <property type="project" value="InterPro"/>
</dbReference>
<sequence length="173" mass="19234">MNIKKIKELMDKLEQTDLAEIEISGIFSKVVIRKTTSGAVTSFSTFQPVYQPPSLPQGEQQDLASGVSKQVLEKNLTEPTIEVEKAKEEEKVENIAHITSPMVGTFYRAPAPGAEPYVKEGDRVTKGTIVCIIEAMKLMNEIESEQNGIIKEIHVENAKPVEYGQILFTIQLD</sequence>
<keyword evidence="4 8" id="KW-0276">Fatty acid metabolism</keyword>
<evidence type="ECO:0000256" key="5">
    <source>
        <dbReference type="ARBA" id="ARBA00023098"/>
    </source>
</evidence>
<dbReference type="PANTHER" id="PTHR45266">
    <property type="entry name" value="OXALOACETATE DECARBOXYLASE ALPHA CHAIN"/>
    <property type="match status" value="1"/>
</dbReference>
<dbReference type="GO" id="GO:0006633">
    <property type="term" value="P:fatty acid biosynthetic process"/>
    <property type="evidence" value="ECO:0007669"/>
    <property type="project" value="UniProtKB-UniPathway"/>
</dbReference>
<keyword evidence="5 8" id="KW-0443">Lipid metabolism</keyword>
<dbReference type="NCBIfam" id="TIGR00531">
    <property type="entry name" value="BCCP"/>
    <property type="match status" value="1"/>
</dbReference>
<feature type="domain" description="Lipoyl-binding" evidence="9">
    <location>
        <begin position="95"/>
        <end position="171"/>
    </location>
</feature>
<gene>
    <name evidence="10" type="ORF">B6D57_02430</name>
</gene>
<name>A0A1W9S1A5_9BACT</name>
<evidence type="ECO:0000256" key="3">
    <source>
        <dbReference type="ARBA" id="ARBA00022516"/>
    </source>
</evidence>
<dbReference type="EMBL" id="NATQ01000037">
    <property type="protein sequence ID" value="OQX90641.1"/>
    <property type="molecule type" value="Genomic_DNA"/>
</dbReference>
<dbReference type="InterPro" id="IPR011053">
    <property type="entry name" value="Single_hybrid_motif"/>
</dbReference>
<keyword evidence="3 8" id="KW-0444">Lipid biosynthesis</keyword>
<dbReference type="UniPathway" id="UPA00094"/>
<comment type="pathway">
    <text evidence="1 8">Lipid metabolism; fatty acid biosynthesis.</text>
</comment>
<comment type="caution">
    <text evidence="10">The sequence shown here is derived from an EMBL/GenBank/DDBJ whole genome shotgun (WGS) entry which is preliminary data.</text>
</comment>
<evidence type="ECO:0000256" key="2">
    <source>
        <dbReference type="ARBA" id="ARBA00017562"/>
    </source>
</evidence>
<proteinExistence type="predicted"/>
<dbReference type="InterPro" id="IPR001249">
    <property type="entry name" value="AcCoA_biotinCC"/>
</dbReference>
<evidence type="ECO:0000313" key="10">
    <source>
        <dbReference type="EMBL" id="OQX90641.1"/>
    </source>
</evidence>
<dbReference type="PROSITE" id="PS00188">
    <property type="entry name" value="BIOTIN"/>
    <property type="match status" value="1"/>
</dbReference>
<dbReference type="GO" id="GO:0009317">
    <property type="term" value="C:acetyl-CoA carboxylase complex"/>
    <property type="evidence" value="ECO:0007669"/>
    <property type="project" value="InterPro"/>
</dbReference>
<dbReference type="Pfam" id="PF00364">
    <property type="entry name" value="Biotin_lipoyl"/>
    <property type="match status" value="1"/>
</dbReference>
<comment type="function">
    <text evidence="8">This protein is a component of the acetyl coenzyme A carboxylase complex; first, biotin carboxylase catalyzes the carboxylation of the carrier protein and then the transcarboxylase transfers the carboxyl group to form malonyl-CoA.</text>
</comment>
<evidence type="ECO:0000256" key="1">
    <source>
        <dbReference type="ARBA" id="ARBA00005194"/>
    </source>
</evidence>
<evidence type="ECO:0000256" key="4">
    <source>
        <dbReference type="ARBA" id="ARBA00022832"/>
    </source>
</evidence>
<dbReference type="Proteomes" id="UP000192611">
    <property type="component" value="Unassembled WGS sequence"/>
</dbReference>
<evidence type="ECO:0000259" key="9">
    <source>
        <dbReference type="PROSITE" id="PS50968"/>
    </source>
</evidence>